<proteinExistence type="predicted"/>
<evidence type="ECO:0008006" key="5">
    <source>
        <dbReference type="Google" id="ProtNLM"/>
    </source>
</evidence>
<dbReference type="Pfam" id="PF19877">
    <property type="entry name" value="DUF6350"/>
    <property type="match status" value="1"/>
</dbReference>
<sequence length="445" mass="44280">MHPMTRQGASPPPPSPPPPRAPAMLRGEPVPLRERLFEGAMAAGLGLGGVTVLVLSLWISSPYPDDGPGDALHIAADLWLMAHGVPLVRVETLDGAPAPVGLTPLLLCAAPLWLLHRTARTAALGALDAADAAGGGDSPRRAACWIAVGYLLVAAAVTVYASSGPVRVDPLGVAWRLPVVVVVAVAAGVWTGRGRPLVPSGRRARRLRAAAPPLLRSALTGAGVFAAVRGALAATTALCAAGALLAAGSLMWHVATAQRAAFPSITPTWSGYASTLLLSLALMPNAAVWGAAWGLGPGFTLGGGSTVGPVAVTAAPPLPDFPLLAAVPVEGPGTPVEWALAAVVPLAAGTAAARSVARVAVPERGRRVLGPWATACAAALAACGCGAATALLAGLAGGPLGTGALAHLGPDWRLTGAAALAWTVLLGLPGALALRALRLRGRGTG</sequence>
<gene>
    <name evidence="3" type="ORF">F0L17_16390</name>
</gene>
<protein>
    <recommendedName>
        <fullName evidence="5">Integral membrane protein</fullName>
    </recommendedName>
</protein>
<feature type="transmembrane region" description="Helical" evidence="2">
    <location>
        <begin position="173"/>
        <end position="190"/>
    </location>
</feature>
<reference evidence="3 4" key="1">
    <citation type="submission" date="2019-11" db="EMBL/GenBank/DDBJ databases">
        <authorList>
            <person name="Yuan L."/>
        </authorList>
    </citation>
    <scope>NUCLEOTIDE SEQUENCE [LARGE SCALE GENOMIC DNA]</scope>
    <source>
        <strain evidence="3 4">TRM43335</strain>
    </source>
</reference>
<feature type="transmembrane region" description="Helical" evidence="2">
    <location>
        <begin position="338"/>
        <end position="357"/>
    </location>
</feature>
<keyword evidence="2" id="KW-0472">Membrane</keyword>
<keyword evidence="4" id="KW-1185">Reference proteome</keyword>
<dbReference type="AlphaFoldDB" id="A0A6G2BF06"/>
<feature type="transmembrane region" description="Helical" evidence="2">
    <location>
        <begin position="369"/>
        <end position="396"/>
    </location>
</feature>
<evidence type="ECO:0000256" key="2">
    <source>
        <dbReference type="SAM" id="Phobius"/>
    </source>
</evidence>
<dbReference type="OrthoDB" id="3742900at2"/>
<feature type="transmembrane region" description="Helical" evidence="2">
    <location>
        <begin position="96"/>
        <end position="115"/>
    </location>
</feature>
<feature type="compositionally biased region" description="Pro residues" evidence="1">
    <location>
        <begin position="10"/>
        <end position="21"/>
    </location>
</feature>
<keyword evidence="2" id="KW-1133">Transmembrane helix</keyword>
<name>A0A6G2BF06_9ACTN</name>
<evidence type="ECO:0000313" key="4">
    <source>
        <dbReference type="Proteomes" id="UP000473014"/>
    </source>
</evidence>
<dbReference type="EMBL" id="WIXO01000001">
    <property type="protein sequence ID" value="MTE20659.1"/>
    <property type="molecule type" value="Genomic_DNA"/>
</dbReference>
<feature type="transmembrane region" description="Helical" evidence="2">
    <location>
        <begin position="276"/>
        <end position="295"/>
    </location>
</feature>
<organism evidence="3 4">
    <name type="scientific">Streptomyces taklimakanensis</name>
    <dbReference type="NCBI Taxonomy" id="2569853"/>
    <lineage>
        <taxon>Bacteria</taxon>
        <taxon>Bacillati</taxon>
        <taxon>Actinomycetota</taxon>
        <taxon>Actinomycetes</taxon>
        <taxon>Kitasatosporales</taxon>
        <taxon>Streptomycetaceae</taxon>
        <taxon>Streptomyces</taxon>
    </lineage>
</organism>
<feature type="transmembrane region" description="Helical" evidence="2">
    <location>
        <begin position="234"/>
        <end position="255"/>
    </location>
</feature>
<feature type="transmembrane region" description="Helical" evidence="2">
    <location>
        <begin position="142"/>
        <end position="161"/>
    </location>
</feature>
<evidence type="ECO:0000313" key="3">
    <source>
        <dbReference type="EMBL" id="MTE20659.1"/>
    </source>
</evidence>
<comment type="caution">
    <text evidence="3">The sequence shown here is derived from an EMBL/GenBank/DDBJ whole genome shotgun (WGS) entry which is preliminary data.</text>
</comment>
<feature type="transmembrane region" description="Helical" evidence="2">
    <location>
        <begin position="416"/>
        <end position="437"/>
    </location>
</feature>
<feature type="region of interest" description="Disordered" evidence="1">
    <location>
        <begin position="1"/>
        <end position="26"/>
    </location>
</feature>
<dbReference type="Proteomes" id="UP000473014">
    <property type="component" value="Unassembled WGS sequence"/>
</dbReference>
<accession>A0A6G2BF06</accession>
<dbReference type="InterPro" id="IPR045931">
    <property type="entry name" value="DUF6350"/>
</dbReference>
<feature type="transmembrane region" description="Helical" evidence="2">
    <location>
        <begin position="36"/>
        <end position="59"/>
    </location>
</feature>
<evidence type="ECO:0000256" key="1">
    <source>
        <dbReference type="SAM" id="MobiDB-lite"/>
    </source>
</evidence>
<keyword evidence="2" id="KW-0812">Transmembrane</keyword>